<dbReference type="PANTHER" id="PTHR45982">
    <property type="entry name" value="REGULATOR OF CHROMOSOME CONDENSATION"/>
    <property type="match status" value="1"/>
</dbReference>
<accession>A0A0F9HNC5</accession>
<dbReference type="InterPro" id="IPR058923">
    <property type="entry name" value="RCC1-like_dom"/>
</dbReference>
<keyword evidence="1" id="KW-0344">Guanine-nucleotide releasing factor</keyword>
<reference evidence="4" key="1">
    <citation type="journal article" date="2015" name="Nature">
        <title>Complex archaea that bridge the gap between prokaryotes and eukaryotes.</title>
        <authorList>
            <person name="Spang A."/>
            <person name="Saw J.H."/>
            <person name="Jorgensen S.L."/>
            <person name="Zaremba-Niedzwiedzka K."/>
            <person name="Martijn J."/>
            <person name="Lind A.E."/>
            <person name="van Eijk R."/>
            <person name="Schleper C."/>
            <person name="Guy L."/>
            <person name="Ettema T.J."/>
        </authorList>
    </citation>
    <scope>NUCLEOTIDE SEQUENCE</scope>
</reference>
<dbReference type="InterPro" id="IPR009091">
    <property type="entry name" value="RCC1/BLIP-II"/>
</dbReference>
<keyword evidence="2" id="KW-0677">Repeat</keyword>
<gene>
    <name evidence="4" type="ORF">LCGC14_1682340</name>
</gene>
<dbReference type="InterPro" id="IPR000408">
    <property type="entry name" value="Reg_chr_condens"/>
</dbReference>
<dbReference type="PROSITE" id="PS50012">
    <property type="entry name" value="RCC1_3"/>
    <property type="match status" value="7"/>
</dbReference>
<dbReference type="AlphaFoldDB" id="A0A0F9HNC5"/>
<sequence length="383" mass="39444">MGIKITGGVKVPQGQFKVYVTPAGPTGHTLWAWGQGTYGQLGDGTAIKRSSPVQIGSLTDWAQCNCGVAAVHSIAIKTDGTLWTWGFGGSGRLGDGTTVTKSSPVQIGALTDWASFHGGGGHTLAVKTNGELWAWGNNSATGAGQLGQGDVIDRSSPIQVGSLTDWSKVSARNQSLAIKTDGTLWGWGSNVNGQIGDGTSVYKSSPVQIGALSDWSDIQAGSNFTIARKTDGSLWAWGLGTSGQLGDGAAINRSSPVQIGALTDWASVGAGDAFCAAIKTDGTLWTWGDNSPNGQLGLGDVIDRSSPVQVGSLTDWSNIEPGRDFSAPVKTDGTLWSWGENSANGTVGDGTVIDRSSPVQIGSLTNWVSASGGIRHTIALRSV</sequence>
<evidence type="ECO:0000256" key="1">
    <source>
        <dbReference type="ARBA" id="ARBA00022658"/>
    </source>
</evidence>
<dbReference type="InterPro" id="IPR051553">
    <property type="entry name" value="Ran_GTPase-activating"/>
</dbReference>
<dbReference type="SUPFAM" id="SSF50985">
    <property type="entry name" value="RCC1/BLIP-II"/>
    <property type="match status" value="2"/>
</dbReference>
<dbReference type="PANTHER" id="PTHR45982:SF1">
    <property type="entry name" value="REGULATOR OF CHROMOSOME CONDENSATION"/>
    <property type="match status" value="1"/>
</dbReference>
<dbReference type="EMBL" id="LAZR01014599">
    <property type="protein sequence ID" value="KKM16786.1"/>
    <property type="molecule type" value="Genomic_DNA"/>
</dbReference>
<evidence type="ECO:0000259" key="3">
    <source>
        <dbReference type="Pfam" id="PF25390"/>
    </source>
</evidence>
<feature type="domain" description="RCC1-like" evidence="3">
    <location>
        <begin position="119"/>
        <end position="379"/>
    </location>
</feature>
<name>A0A0F9HNC5_9ZZZZ</name>
<evidence type="ECO:0000313" key="4">
    <source>
        <dbReference type="EMBL" id="KKM16786.1"/>
    </source>
</evidence>
<protein>
    <recommendedName>
        <fullName evidence="3">RCC1-like domain-containing protein</fullName>
    </recommendedName>
</protein>
<dbReference type="Pfam" id="PF00415">
    <property type="entry name" value="RCC1"/>
    <property type="match status" value="1"/>
</dbReference>
<proteinExistence type="predicted"/>
<dbReference type="GO" id="GO:0005737">
    <property type="term" value="C:cytoplasm"/>
    <property type="evidence" value="ECO:0007669"/>
    <property type="project" value="TreeGrafter"/>
</dbReference>
<dbReference type="GO" id="GO:0005085">
    <property type="term" value="F:guanyl-nucleotide exchange factor activity"/>
    <property type="evidence" value="ECO:0007669"/>
    <property type="project" value="TreeGrafter"/>
</dbReference>
<dbReference type="PRINTS" id="PR00633">
    <property type="entry name" value="RCCNDNSATION"/>
</dbReference>
<dbReference type="Pfam" id="PF25390">
    <property type="entry name" value="WD40_RLD"/>
    <property type="match status" value="1"/>
</dbReference>
<evidence type="ECO:0000256" key="2">
    <source>
        <dbReference type="ARBA" id="ARBA00022737"/>
    </source>
</evidence>
<comment type="caution">
    <text evidence="4">The sequence shown here is derived from an EMBL/GenBank/DDBJ whole genome shotgun (WGS) entry which is preliminary data.</text>
</comment>
<organism evidence="4">
    <name type="scientific">marine sediment metagenome</name>
    <dbReference type="NCBI Taxonomy" id="412755"/>
    <lineage>
        <taxon>unclassified sequences</taxon>
        <taxon>metagenomes</taxon>
        <taxon>ecological metagenomes</taxon>
    </lineage>
</organism>
<dbReference type="Gene3D" id="2.130.10.30">
    <property type="entry name" value="Regulator of chromosome condensation 1/beta-lactamase-inhibitor protein II"/>
    <property type="match status" value="2"/>
</dbReference>